<evidence type="ECO:0000313" key="3">
    <source>
        <dbReference type="Proteomes" id="UP001180481"/>
    </source>
</evidence>
<keyword evidence="1" id="KW-0812">Transmembrane</keyword>
<evidence type="ECO:0000313" key="2">
    <source>
        <dbReference type="EMBL" id="WMW78118.1"/>
    </source>
</evidence>
<dbReference type="EMBL" id="CP133721">
    <property type="protein sequence ID" value="WMW78118.1"/>
    <property type="molecule type" value="Genomic_DNA"/>
</dbReference>
<accession>A0ABY9RBB5</accession>
<keyword evidence="1" id="KW-1133">Transmembrane helix</keyword>
<name>A0ABY9RBB5_9FLAO</name>
<keyword evidence="1" id="KW-0472">Membrane</keyword>
<keyword evidence="3" id="KW-1185">Reference proteome</keyword>
<evidence type="ECO:0000256" key="1">
    <source>
        <dbReference type="SAM" id="Phobius"/>
    </source>
</evidence>
<proteinExistence type="predicted"/>
<feature type="transmembrane region" description="Helical" evidence="1">
    <location>
        <begin position="6"/>
        <end position="24"/>
    </location>
</feature>
<dbReference type="Proteomes" id="UP001180481">
    <property type="component" value="Chromosome"/>
</dbReference>
<protein>
    <submittedName>
        <fullName evidence="2">Uncharacterized protein</fullName>
    </submittedName>
</protein>
<organism evidence="2 3">
    <name type="scientific">Flavobacterium nakdongensis</name>
    <dbReference type="NCBI Taxonomy" id="3073563"/>
    <lineage>
        <taxon>Bacteria</taxon>
        <taxon>Pseudomonadati</taxon>
        <taxon>Bacteroidota</taxon>
        <taxon>Flavobacteriia</taxon>
        <taxon>Flavobacteriales</taxon>
        <taxon>Flavobacteriaceae</taxon>
        <taxon>Flavobacterium</taxon>
    </lineage>
</organism>
<sequence>MSNTNFKGYIGGVGFVYVGIMGLLGKMDLIQIFKDIFNIK</sequence>
<reference evidence="2" key="1">
    <citation type="submission" date="2023-09" db="EMBL/GenBank/DDBJ databases">
        <title>Flavobacterium sp. 20NA77.7 isolated from freshwater.</title>
        <authorList>
            <person name="Le V."/>
            <person name="Ko S.-R."/>
            <person name="Ahn C.-Y."/>
            <person name="Oh H.-M."/>
        </authorList>
    </citation>
    <scope>NUCLEOTIDE SEQUENCE</scope>
    <source>
        <strain evidence="2">20NA77.7</strain>
    </source>
</reference>
<dbReference type="RefSeq" id="WP_309532438.1">
    <property type="nucleotide sequence ID" value="NZ_CP133721.1"/>
</dbReference>
<gene>
    <name evidence="2" type="ORF">RF683_01350</name>
</gene>